<keyword evidence="2" id="KW-1185">Reference proteome</keyword>
<dbReference type="Proteomes" id="UP001232148">
    <property type="component" value="Unassembled WGS sequence"/>
</dbReference>
<dbReference type="AlphaFoldDB" id="A0AAD9HVK3"/>
<evidence type="ECO:0000313" key="2">
    <source>
        <dbReference type="Proteomes" id="UP001232148"/>
    </source>
</evidence>
<accession>A0AAD9HVK3</accession>
<organism evidence="1 2">
    <name type="scientific">Colletotrichum zoysiae</name>
    <dbReference type="NCBI Taxonomy" id="1216348"/>
    <lineage>
        <taxon>Eukaryota</taxon>
        <taxon>Fungi</taxon>
        <taxon>Dikarya</taxon>
        <taxon>Ascomycota</taxon>
        <taxon>Pezizomycotina</taxon>
        <taxon>Sordariomycetes</taxon>
        <taxon>Hypocreomycetidae</taxon>
        <taxon>Glomerellales</taxon>
        <taxon>Glomerellaceae</taxon>
        <taxon>Colletotrichum</taxon>
        <taxon>Colletotrichum graminicola species complex</taxon>
    </lineage>
</organism>
<dbReference type="EMBL" id="MU842812">
    <property type="protein sequence ID" value="KAK2034779.1"/>
    <property type="molecule type" value="Genomic_DNA"/>
</dbReference>
<comment type="caution">
    <text evidence="1">The sequence shown here is derived from an EMBL/GenBank/DDBJ whole genome shotgun (WGS) entry which is preliminary data.</text>
</comment>
<evidence type="ECO:0000313" key="1">
    <source>
        <dbReference type="EMBL" id="KAK2034779.1"/>
    </source>
</evidence>
<reference evidence="1" key="1">
    <citation type="submission" date="2021-06" db="EMBL/GenBank/DDBJ databases">
        <title>Comparative genomics, transcriptomics and evolutionary studies reveal genomic signatures of adaptation to plant cell wall in hemibiotrophic fungi.</title>
        <authorList>
            <consortium name="DOE Joint Genome Institute"/>
            <person name="Baroncelli R."/>
            <person name="Diaz J.F."/>
            <person name="Benocci T."/>
            <person name="Peng M."/>
            <person name="Battaglia E."/>
            <person name="Haridas S."/>
            <person name="Andreopoulos W."/>
            <person name="Labutti K."/>
            <person name="Pangilinan J."/>
            <person name="Floch G.L."/>
            <person name="Makela M.R."/>
            <person name="Henrissat B."/>
            <person name="Grigoriev I.V."/>
            <person name="Crouch J.A."/>
            <person name="De Vries R.P."/>
            <person name="Sukno S.A."/>
            <person name="Thon M.R."/>
        </authorList>
    </citation>
    <scope>NUCLEOTIDE SEQUENCE</scope>
    <source>
        <strain evidence="1">MAFF235873</strain>
    </source>
</reference>
<gene>
    <name evidence="1" type="ORF">LX32DRAFT_339624</name>
</gene>
<proteinExistence type="predicted"/>
<sequence length="163" mass="17957">MFTLSHCCQEVQEQACTLLDVSYPGTTDSPASLPCDRDMQCRLRTRSGHAPNTLRTRSEHGCSRKRGSVASASMTEFYGTSWTAARELGVLVRLLVPRMGREAQSYSYSLFSRAATYVSASEAYTFWKCIGNAWGSHNGGLDQGGKVAQGFSARENAFFAFDR</sequence>
<protein>
    <submittedName>
        <fullName evidence="1">Uncharacterized protein</fullName>
    </submittedName>
</protein>
<name>A0AAD9HVK3_9PEZI</name>